<keyword evidence="4 5" id="KW-0067">ATP-binding</keyword>
<feature type="region of interest" description="Disordered" evidence="7">
    <location>
        <begin position="312"/>
        <end position="336"/>
    </location>
</feature>
<dbReference type="PROSITE" id="PS50011">
    <property type="entry name" value="PROTEIN_KINASE_DOM"/>
    <property type="match status" value="1"/>
</dbReference>
<dbReference type="SUPFAM" id="SSF56112">
    <property type="entry name" value="Protein kinase-like (PK-like)"/>
    <property type="match status" value="1"/>
</dbReference>
<dbReference type="Proteomes" id="UP001189429">
    <property type="component" value="Unassembled WGS sequence"/>
</dbReference>
<dbReference type="PROSITE" id="PS00107">
    <property type="entry name" value="PROTEIN_KINASE_ATP"/>
    <property type="match status" value="1"/>
</dbReference>
<dbReference type="SMART" id="SM00220">
    <property type="entry name" value="S_TKc"/>
    <property type="match status" value="1"/>
</dbReference>
<comment type="similarity">
    <text evidence="6">Belongs to the protein kinase superfamily.</text>
</comment>
<protein>
    <recommendedName>
        <fullName evidence="8">Protein kinase domain-containing protein</fullName>
    </recommendedName>
</protein>
<evidence type="ECO:0000256" key="5">
    <source>
        <dbReference type="PROSITE-ProRule" id="PRU10141"/>
    </source>
</evidence>
<sequence>DLSCAGAVSENLFYFEGRRCRRLYEDLELHALMLTLTLALLVTPRFGLLDPRYCDQYPLERHKRNIPFLLSSHLNHSANRAVLPWLFRQVEDIGHIGGGRLVKMLCDTTMHRWMYTGWTRIGGGAFGTVYKCSVHLGGFGNVAVKQIPRQSNVVDRCVFHDVFSEIACLDKIRSEKHVCRMLDYGVDETGYWIVMQHYSTTLKKWRESLSGEFGGNLDLLLMVYKNILVALQTLHRYGIIHYDLKCDNVMVDLTGSRNDSGDRSSVESGVPGIAITDFGESRIVSSGNELDLKNRGTEVVKCPEMLEIQCSARRRAASSTDGSRSGPTSPRTSGPS</sequence>
<evidence type="ECO:0000259" key="8">
    <source>
        <dbReference type="PROSITE" id="PS50011"/>
    </source>
</evidence>
<feature type="compositionally biased region" description="Low complexity" evidence="7">
    <location>
        <begin position="322"/>
        <end position="336"/>
    </location>
</feature>
<evidence type="ECO:0000256" key="1">
    <source>
        <dbReference type="ARBA" id="ARBA00022679"/>
    </source>
</evidence>
<gene>
    <name evidence="9" type="ORF">PCOR1329_LOCUS23938</name>
</gene>
<feature type="non-terminal residue" evidence="9">
    <location>
        <position position="336"/>
    </location>
</feature>
<dbReference type="InterPro" id="IPR045269">
    <property type="entry name" value="Atg1-like"/>
</dbReference>
<evidence type="ECO:0000313" key="10">
    <source>
        <dbReference type="Proteomes" id="UP001189429"/>
    </source>
</evidence>
<keyword evidence="2 5" id="KW-0547">Nucleotide-binding</keyword>
<dbReference type="PANTHER" id="PTHR24348">
    <property type="entry name" value="SERINE/THREONINE-PROTEIN KINASE UNC-51-RELATED"/>
    <property type="match status" value="1"/>
</dbReference>
<accession>A0ABN9RXB3</accession>
<dbReference type="InterPro" id="IPR017441">
    <property type="entry name" value="Protein_kinase_ATP_BS"/>
</dbReference>
<dbReference type="EMBL" id="CAUYUJ010008175">
    <property type="protein sequence ID" value="CAK0823093.1"/>
    <property type="molecule type" value="Genomic_DNA"/>
</dbReference>
<evidence type="ECO:0000256" key="7">
    <source>
        <dbReference type="SAM" id="MobiDB-lite"/>
    </source>
</evidence>
<keyword evidence="3" id="KW-0418">Kinase</keyword>
<keyword evidence="1" id="KW-0808">Transferase</keyword>
<dbReference type="Pfam" id="PF00069">
    <property type="entry name" value="Pkinase"/>
    <property type="match status" value="1"/>
</dbReference>
<proteinExistence type="inferred from homology"/>
<feature type="non-terminal residue" evidence="9">
    <location>
        <position position="1"/>
    </location>
</feature>
<evidence type="ECO:0000256" key="3">
    <source>
        <dbReference type="ARBA" id="ARBA00022777"/>
    </source>
</evidence>
<evidence type="ECO:0000256" key="6">
    <source>
        <dbReference type="RuleBase" id="RU000304"/>
    </source>
</evidence>
<organism evidence="9 10">
    <name type="scientific">Prorocentrum cordatum</name>
    <dbReference type="NCBI Taxonomy" id="2364126"/>
    <lineage>
        <taxon>Eukaryota</taxon>
        <taxon>Sar</taxon>
        <taxon>Alveolata</taxon>
        <taxon>Dinophyceae</taxon>
        <taxon>Prorocentrales</taxon>
        <taxon>Prorocentraceae</taxon>
        <taxon>Prorocentrum</taxon>
    </lineage>
</organism>
<dbReference type="InterPro" id="IPR000719">
    <property type="entry name" value="Prot_kinase_dom"/>
</dbReference>
<dbReference type="InterPro" id="IPR011009">
    <property type="entry name" value="Kinase-like_dom_sf"/>
</dbReference>
<evidence type="ECO:0000256" key="2">
    <source>
        <dbReference type="ARBA" id="ARBA00022741"/>
    </source>
</evidence>
<keyword evidence="6" id="KW-0723">Serine/threonine-protein kinase</keyword>
<feature type="domain" description="Protein kinase" evidence="8">
    <location>
        <begin position="115"/>
        <end position="336"/>
    </location>
</feature>
<comment type="caution">
    <text evidence="9">The sequence shown here is derived from an EMBL/GenBank/DDBJ whole genome shotgun (WGS) entry which is preliminary data.</text>
</comment>
<dbReference type="PANTHER" id="PTHR24348:SF22">
    <property type="entry name" value="NON-SPECIFIC SERINE_THREONINE PROTEIN KINASE"/>
    <property type="match status" value="1"/>
</dbReference>
<reference evidence="9" key="1">
    <citation type="submission" date="2023-10" db="EMBL/GenBank/DDBJ databases">
        <authorList>
            <person name="Chen Y."/>
            <person name="Shah S."/>
            <person name="Dougan E. K."/>
            <person name="Thang M."/>
            <person name="Chan C."/>
        </authorList>
    </citation>
    <scope>NUCLEOTIDE SEQUENCE [LARGE SCALE GENOMIC DNA]</scope>
</reference>
<dbReference type="InterPro" id="IPR008271">
    <property type="entry name" value="Ser/Thr_kinase_AS"/>
</dbReference>
<keyword evidence="10" id="KW-1185">Reference proteome</keyword>
<dbReference type="Gene3D" id="1.10.510.10">
    <property type="entry name" value="Transferase(Phosphotransferase) domain 1"/>
    <property type="match status" value="1"/>
</dbReference>
<feature type="binding site" evidence="5">
    <location>
        <position position="145"/>
    </location>
    <ligand>
        <name>ATP</name>
        <dbReference type="ChEBI" id="CHEBI:30616"/>
    </ligand>
</feature>
<evidence type="ECO:0000313" key="9">
    <source>
        <dbReference type="EMBL" id="CAK0823093.1"/>
    </source>
</evidence>
<name>A0ABN9RXB3_9DINO</name>
<dbReference type="CDD" id="cd00180">
    <property type="entry name" value="PKc"/>
    <property type="match status" value="1"/>
</dbReference>
<evidence type="ECO:0000256" key="4">
    <source>
        <dbReference type="ARBA" id="ARBA00022840"/>
    </source>
</evidence>
<dbReference type="PROSITE" id="PS00108">
    <property type="entry name" value="PROTEIN_KINASE_ST"/>
    <property type="match status" value="1"/>
</dbReference>